<feature type="non-terminal residue" evidence="1">
    <location>
        <position position="1"/>
    </location>
</feature>
<organism evidence="1 2">
    <name type="scientific">Dothidotthia symphoricarpi CBS 119687</name>
    <dbReference type="NCBI Taxonomy" id="1392245"/>
    <lineage>
        <taxon>Eukaryota</taxon>
        <taxon>Fungi</taxon>
        <taxon>Dikarya</taxon>
        <taxon>Ascomycota</taxon>
        <taxon>Pezizomycotina</taxon>
        <taxon>Dothideomycetes</taxon>
        <taxon>Pleosporomycetidae</taxon>
        <taxon>Pleosporales</taxon>
        <taxon>Dothidotthiaceae</taxon>
        <taxon>Dothidotthia</taxon>
    </lineage>
</organism>
<dbReference type="EMBL" id="ML977511">
    <property type="protein sequence ID" value="KAF2127263.1"/>
    <property type="molecule type" value="Genomic_DNA"/>
</dbReference>
<keyword evidence="2" id="KW-1185">Reference proteome</keyword>
<evidence type="ECO:0008006" key="3">
    <source>
        <dbReference type="Google" id="ProtNLM"/>
    </source>
</evidence>
<name>A0A6A6A7X0_9PLEO</name>
<evidence type="ECO:0000313" key="2">
    <source>
        <dbReference type="Proteomes" id="UP000799771"/>
    </source>
</evidence>
<gene>
    <name evidence="1" type="ORF">P153DRAFT_262441</name>
</gene>
<dbReference type="AlphaFoldDB" id="A0A6A6A7X0"/>
<protein>
    <recommendedName>
        <fullName evidence="3">C2H2-type domain-containing protein</fullName>
    </recommendedName>
</protein>
<feature type="non-terminal residue" evidence="1">
    <location>
        <position position="245"/>
    </location>
</feature>
<reference evidence="1" key="1">
    <citation type="journal article" date="2020" name="Stud. Mycol.">
        <title>101 Dothideomycetes genomes: a test case for predicting lifestyles and emergence of pathogens.</title>
        <authorList>
            <person name="Haridas S."/>
            <person name="Albert R."/>
            <person name="Binder M."/>
            <person name="Bloem J."/>
            <person name="Labutti K."/>
            <person name="Salamov A."/>
            <person name="Andreopoulos B."/>
            <person name="Baker S."/>
            <person name="Barry K."/>
            <person name="Bills G."/>
            <person name="Bluhm B."/>
            <person name="Cannon C."/>
            <person name="Castanera R."/>
            <person name="Culley D."/>
            <person name="Daum C."/>
            <person name="Ezra D."/>
            <person name="Gonzalez J."/>
            <person name="Henrissat B."/>
            <person name="Kuo A."/>
            <person name="Liang C."/>
            <person name="Lipzen A."/>
            <person name="Lutzoni F."/>
            <person name="Magnuson J."/>
            <person name="Mondo S."/>
            <person name="Nolan M."/>
            <person name="Ohm R."/>
            <person name="Pangilinan J."/>
            <person name="Park H.-J."/>
            <person name="Ramirez L."/>
            <person name="Alfaro M."/>
            <person name="Sun H."/>
            <person name="Tritt A."/>
            <person name="Yoshinaga Y."/>
            <person name="Zwiers L.-H."/>
            <person name="Turgeon B."/>
            <person name="Goodwin S."/>
            <person name="Spatafora J."/>
            <person name="Crous P."/>
            <person name="Grigoriev I."/>
        </authorList>
    </citation>
    <scope>NUCLEOTIDE SEQUENCE</scope>
    <source>
        <strain evidence="1">CBS 119687</strain>
    </source>
</reference>
<proteinExistence type="predicted"/>
<evidence type="ECO:0000313" key="1">
    <source>
        <dbReference type="EMBL" id="KAF2127263.1"/>
    </source>
</evidence>
<dbReference type="GeneID" id="54403272"/>
<dbReference type="RefSeq" id="XP_033521652.1">
    <property type="nucleotide sequence ID" value="XM_033662840.1"/>
</dbReference>
<dbReference type="Proteomes" id="UP000799771">
    <property type="component" value="Unassembled WGS sequence"/>
</dbReference>
<dbReference type="OrthoDB" id="10056939at2759"/>
<accession>A0A6A6A7X0</accession>
<sequence>LTSKQKKFLDQWYEDFVQHPSQSTTPHESLIALAILIQARPQLIHEYISNKYSSTTHEPATCPTLKSTSLQPHSSTEPYSLTRANNHLPSATLALVEKFISTCHRRRPPTDGRRTVNSGPFRCSFSCGYRTKRVFDWRRHEETHEPQELWLCALCCQVKGDTQSEGDLYPQNPFLVNRKDKFLRHAKDAHQQWVPETVLEMSRVGYRPRVGGKCEVCGGAWESWDERCKHLLGHFEDEIERGCKR</sequence>